<evidence type="ECO:0000256" key="12">
    <source>
        <dbReference type="PROSITE-ProRule" id="PRU00267"/>
    </source>
</evidence>
<protein>
    <recommendedName>
        <fullName evidence="3">Sex-determining region Y protein</fullName>
    </recommendedName>
    <alternativeName>
        <fullName evidence="10">Testis-determining factor</fullName>
    </alternativeName>
</protein>
<evidence type="ECO:0000256" key="8">
    <source>
        <dbReference type="ARBA" id="ARBA00023159"/>
    </source>
</evidence>
<comment type="function">
    <text evidence="11">Transcriptional regulator that controls a genetic switch in male development. It is necessary and sufficient for initiating male sex determination by directing the development of supporting cell precursors (pre-Sertoli cells) as Sertoli rather than granulosa cells. Involved in different aspects of gene regulation including promoter activation or repression. Binds to the DNA consensus sequence 5'-[AT]AACAA[AT]-3'. SRY HMG box recognizes DNA by partial intercalation in the minor groove and promotes DNA bending. Also involved in pre-mRNA splicing. In male adult brain involved in the maintenance of motor functions of dopaminergic neurons.</text>
</comment>
<keyword evidence="6" id="KW-0726">Sexual differentiation</keyword>
<evidence type="ECO:0000256" key="10">
    <source>
        <dbReference type="ARBA" id="ARBA00032498"/>
    </source>
</evidence>
<comment type="similarity">
    <text evidence="2">Belongs to the SRY family.</text>
</comment>
<evidence type="ECO:0000256" key="3">
    <source>
        <dbReference type="ARBA" id="ARBA00019052"/>
    </source>
</evidence>
<keyword evidence="12" id="KW-0539">Nucleus</keyword>
<evidence type="ECO:0000256" key="4">
    <source>
        <dbReference type="ARBA" id="ARBA00022782"/>
    </source>
</evidence>
<keyword evidence="4" id="KW-0221">Differentiation</keyword>
<dbReference type="PROSITE" id="PS50118">
    <property type="entry name" value="HMG_BOX_2"/>
    <property type="match status" value="1"/>
</dbReference>
<dbReference type="InterPro" id="IPR009071">
    <property type="entry name" value="HMG_box_dom"/>
</dbReference>
<evidence type="ECO:0000256" key="1">
    <source>
        <dbReference type="ARBA" id="ARBA00004324"/>
    </source>
</evidence>
<evidence type="ECO:0000256" key="13">
    <source>
        <dbReference type="SAM" id="MobiDB-lite"/>
    </source>
</evidence>
<feature type="region of interest" description="Disordered" evidence="13">
    <location>
        <begin position="1"/>
        <end position="51"/>
    </location>
</feature>
<keyword evidence="16" id="KW-1185">Reference proteome</keyword>
<dbReference type="GO" id="GO:0005516">
    <property type="term" value="F:calmodulin binding"/>
    <property type="evidence" value="ECO:0007669"/>
    <property type="project" value="UniProtKB-KW"/>
</dbReference>
<dbReference type="Gene3D" id="1.10.30.10">
    <property type="entry name" value="High mobility group box domain"/>
    <property type="match status" value="1"/>
</dbReference>
<dbReference type="Pfam" id="PF00505">
    <property type="entry name" value="HMG_box"/>
    <property type="match status" value="1"/>
</dbReference>
<proteinExistence type="inferred from homology"/>
<dbReference type="InterPro" id="IPR036910">
    <property type="entry name" value="HMG_box_dom_sf"/>
</dbReference>
<comment type="caution">
    <text evidence="15">The sequence shown here is derived from an EMBL/GenBank/DDBJ whole genome shotgun (WGS) entry which is preliminary data.</text>
</comment>
<dbReference type="InterPro" id="IPR050140">
    <property type="entry name" value="SRY-related_HMG-box_TF-like"/>
</dbReference>
<evidence type="ECO:0000256" key="2">
    <source>
        <dbReference type="ARBA" id="ARBA00005998"/>
    </source>
</evidence>
<gene>
    <name evidence="15" type="ORF">BSL78_29079</name>
</gene>
<dbReference type="GO" id="GO:0030154">
    <property type="term" value="P:cell differentiation"/>
    <property type="evidence" value="ECO:0007669"/>
    <property type="project" value="UniProtKB-KW"/>
</dbReference>
<dbReference type="Proteomes" id="UP000230750">
    <property type="component" value="Unassembled WGS sequence"/>
</dbReference>
<feature type="compositionally biased region" description="Basic residues" evidence="13">
    <location>
        <begin position="1"/>
        <end position="11"/>
    </location>
</feature>
<dbReference type="SUPFAM" id="SSF47095">
    <property type="entry name" value="HMG-box"/>
    <property type="match status" value="1"/>
</dbReference>
<dbReference type="EMBL" id="MRZV01002289">
    <property type="protein sequence ID" value="PIK34092.1"/>
    <property type="molecule type" value="Genomic_DNA"/>
</dbReference>
<evidence type="ECO:0000313" key="16">
    <source>
        <dbReference type="Proteomes" id="UP000230750"/>
    </source>
</evidence>
<dbReference type="GO" id="GO:0016607">
    <property type="term" value="C:nuclear speck"/>
    <property type="evidence" value="ECO:0007669"/>
    <property type="project" value="UniProtKB-SubCell"/>
</dbReference>
<evidence type="ECO:0000256" key="11">
    <source>
        <dbReference type="ARBA" id="ARBA00045821"/>
    </source>
</evidence>
<evidence type="ECO:0000256" key="6">
    <source>
        <dbReference type="ARBA" id="ARBA00022928"/>
    </source>
</evidence>
<evidence type="ECO:0000256" key="7">
    <source>
        <dbReference type="ARBA" id="ARBA00023125"/>
    </source>
</evidence>
<evidence type="ECO:0000256" key="9">
    <source>
        <dbReference type="ARBA" id="ARBA00023163"/>
    </source>
</evidence>
<dbReference type="AlphaFoldDB" id="A0A2G8JED7"/>
<dbReference type="SMART" id="SM00398">
    <property type="entry name" value="HMG"/>
    <property type="match status" value="1"/>
</dbReference>
<reference evidence="15 16" key="1">
    <citation type="journal article" date="2017" name="PLoS Biol.">
        <title>The sea cucumber genome provides insights into morphological evolution and visceral regeneration.</title>
        <authorList>
            <person name="Zhang X."/>
            <person name="Sun L."/>
            <person name="Yuan J."/>
            <person name="Sun Y."/>
            <person name="Gao Y."/>
            <person name="Zhang L."/>
            <person name="Li S."/>
            <person name="Dai H."/>
            <person name="Hamel J.F."/>
            <person name="Liu C."/>
            <person name="Yu Y."/>
            <person name="Liu S."/>
            <person name="Lin W."/>
            <person name="Guo K."/>
            <person name="Jin S."/>
            <person name="Xu P."/>
            <person name="Storey K.B."/>
            <person name="Huan P."/>
            <person name="Zhang T."/>
            <person name="Zhou Y."/>
            <person name="Zhang J."/>
            <person name="Lin C."/>
            <person name="Li X."/>
            <person name="Xing L."/>
            <person name="Huo D."/>
            <person name="Sun M."/>
            <person name="Wang L."/>
            <person name="Mercier A."/>
            <person name="Li F."/>
            <person name="Yang H."/>
            <person name="Xiang J."/>
        </authorList>
    </citation>
    <scope>NUCLEOTIDE SEQUENCE [LARGE SCALE GENOMIC DNA]</scope>
    <source>
        <strain evidence="15">Shaxun</strain>
        <tissue evidence="15">Muscle</tissue>
    </source>
</reference>
<name>A0A2G8JED7_STIJA</name>
<keyword evidence="8" id="KW-0010">Activator</keyword>
<dbReference type="GO" id="GO:0000978">
    <property type="term" value="F:RNA polymerase II cis-regulatory region sequence-specific DNA binding"/>
    <property type="evidence" value="ECO:0007669"/>
    <property type="project" value="TreeGrafter"/>
</dbReference>
<evidence type="ECO:0000313" key="15">
    <source>
        <dbReference type="EMBL" id="PIK34092.1"/>
    </source>
</evidence>
<dbReference type="PANTHER" id="PTHR10270">
    <property type="entry name" value="SOX TRANSCRIPTION FACTOR"/>
    <property type="match status" value="1"/>
</dbReference>
<comment type="subcellular location">
    <subcellularLocation>
        <location evidence="1">Nucleus speckle</location>
    </subcellularLocation>
</comment>
<feature type="DNA-binding region" description="HMG box" evidence="12">
    <location>
        <begin position="48"/>
        <end position="114"/>
    </location>
</feature>
<accession>A0A2G8JED7</accession>
<dbReference type="GO" id="GO:0007548">
    <property type="term" value="P:sex differentiation"/>
    <property type="evidence" value="ECO:0007669"/>
    <property type="project" value="UniProtKB-KW"/>
</dbReference>
<sequence>MRVPKVSRTRRLQRETRPRESTNGSKNNGKDGESKSPSSTSNDKNTKIKRPMNAFMVWAREYRTILSKGFPKESNSQISVRLGDIWSNLTNEEKKPFYDRADKLRRQHEKDYPG</sequence>
<evidence type="ECO:0000256" key="5">
    <source>
        <dbReference type="ARBA" id="ARBA00022860"/>
    </source>
</evidence>
<evidence type="ECO:0000259" key="14">
    <source>
        <dbReference type="PROSITE" id="PS50118"/>
    </source>
</evidence>
<dbReference type="PANTHER" id="PTHR10270:SF161">
    <property type="entry name" value="SEX-DETERMINING REGION Y PROTEIN"/>
    <property type="match status" value="1"/>
</dbReference>
<keyword evidence="7 12" id="KW-0238">DNA-binding</keyword>
<keyword evidence="9" id="KW-0804">Transcription</keyword>
<dbReference type="GO" id="GO:0001228">
    <property type="term" value="F:DNA-binding transcription activator activity, RNA polymerase II-specific"/>
    <property type="evidence" value="ECO:0007669"/>
    <property type="project" value="TreeGrafter"/>
</dbReference>
<feature type="domain" description="HMG box" evidence="14">
    <location>
        <begin position="48"/>
        <end position="114"/>
    </location>
</feature>
<keyword evidence="5" id="KW-0112">Calmodulin-binding</keyword>
<organism evidence="15 16">
    <name type="scientific">Stichopus japonicus</name>
    <name type="common">Sea cucumber</name>
    <dbReference type="NCBI Taxonomy" id="307972"/>
    <lineage>
        <taxon>Eukaryota</taxon>
        <taxon>Metazoa</taxon>
        <taxon>Echinodermata</taxon>
        <taxon>Eleutherozoa</taxon>
        <taxon>Echinozoa</taxon>
        <taxon>Holothuroidea</taxon>
        <taxon>Aspidochirotacea</taxon>
        <taxon>Aspidochirotida</taxon>
        <taxon>Stichopodidae</taxon>
        <taxon>Apostichopus</taxon>
    </lineage>
</organism>
<dbReference type="STRING" id="307972.A0A2G8JED7"/>
<dbReference type="OrthoDB" id="6247875at2759"/>